<evidence type="ECO:0000259" key="1">
    <source>
        <dbReference type="Pfam" id="PF13614"/>
    </source>
</evidence>
<dbReference type="EMBL" id="CP104064">
    <property type="protein sequence ID" value="WAH36711.1"/>
    <property type="molecule type" value="Genomic_DNA"/>
</dbReference>
<sequence length="276" mass="30889">MGKSLFDETKILYFGIQKGGAAKSTTAAATAHILARRGWRVLAVDLDSQGNLTNLLSDVDDIYEFTGKTALEAMKAIDEPGESIVKNYVHQVGERLDLMPSEDFMATLSRWLYREFEHYHPGRNPGLVLSLALEKILAVRDYNFVVIDSPPSLGDQSINGMAAATHVVSLFEPSKFCLDALPRFFETVFHVRNQLNPKLQVAGILATMVDKRRSDAKLLLETLSEDEVYGPMLFSSRVYRRAATGRLNLQGFAANSELRPALKEYEDFVEELLTRL</sequence>
<dbReference type="Proteomes" id="UP001164803">
    <property type="component" value="Chromosome"/>
</dbReference>
<dbReference type="Gene3D" id="3.40.50.300">
    <property type="entry name" value="P-loop containing nucleotide triphosphate hydrolases"/>
    <property type="match status" value="1"/>
</dbReference>
<evidence type="ECO:0000313" key="3">
    <source>
        <dbReference type="Proteomes" id="UP001164803"/>
    </source>
</evidence>
<evidence type="ECO:0000313" key="2">
    <source>
        <dbReference type="EMBL" id="WAH36711.1"/>
    </source>
</evidence>
<keyword evidence="3" id="KW-1185">Reference proteome</keyword>
<dbReference type="PANTHER" id="PTHR13696">
    <property type="entry name" value="P-LOOP CONTAINING NUCLEOSIDE TRIPHOSPHATE HYDROLASE"/>
    <property type="match status" value="1"/>
</dbReference>
<dbReference type="RefSeq" id="WP_268044084.1">
    <property type="nucleotide sequence ID" value="NZ_CP104064.1"/>
</dbReference>
<reference evidence="2" key="1">
    <citation type="submission" date="2022-08" db="EMBL/GenBank/DDBJ databases">
        <title>Alicyclobacillus dauci DSM2870, complete genome.</title>
        <authorList>
            <person name="Wang Q."/>
            <person name="Cai R."/>
            <person name="Wang Z."/>
        </authorList>
    </citation>
    <scope>NUCLEOTIDE SEQUENCE</scope>
    <source>
        <strain evidence="2">DSM 28700</strain>
    </source>
</reference>
<dbReference type="InterPro" id="IPR050678">
    <property type="entry name" value="DNA_Partitioning_ATPase"/>
</dbReference>
<name>A0ABY6Z303_9BACL</name>
<accession>A0ABY6Z303</accession>
<protein>
    <submittedName>
        <fullName evidence="2">ParA family protein</fullName>
    </submittedName>
</protein>
<dbReference type="PANTHER" id="PTHR13696:SF52">
    <property type="entry name" value="PARA FAMILY PROTEIN CT_582"/>
    <property type="match status" value="1"/>
</dbReference>
<gene>
    <name evidence="2" type="ORF">NZD86_21470</name>
</gene>
<organism evidence="2 3">
    <name type="scientific">Alicyclobacillus dauci</name>
    <dbReference type="NCBI Taxonomy" id="1475485"/>
    <lineage>
        <taxon>Bacteria</taxon>
        <taxon>Bacillati</taxon>
        <taxon>Bacillota</taxon>
        <taxon>Bacilli</taxon>
        <taxon>Bacillales</taxon>
        <taxon>Alicyclobacillaceae</taxon>
        <taxon>Alicyclobacillus</taxon>
    </lineage>
</organism>
<dbReference type="Pfam" id="PF13614">
    <property type="entry name" value="AAA_31"/>
    <property type="match status" value="1"/>
</dbReference>
<feature type="domain" description="AAA" evidence="1">
    <location>
        <begin position="10"/>
        <end position="201"/>
    </location>
</feature>
<dbReference type="InterPro" id="IPR027417">
    <property type="entry name" value="P-loop_NTPase"/>
</dbReference>
<dbReference type="InterPro" id="IPR025669">
    <property type="entry name" value="AAA_dom"/>
</dbReference>
<proteinExistence type="predicted"/>
<dbReference type="SUPFAM" id="SSF52540">
    <property type="entry name" value="P-loop containing nucleoside triphosphate hydrolases"/>
    <property type="match status" value="1"/>
</dbReference>
<dbReference type="CDD" id="cd02042">
    <property type="entry name" value="ParAB_family"/>
    <property type="match status" value="1"/>
</dbReference>